<dbReference type="PANTHER" id="PTHR42930:SF3">
    <property type="entry name" value="PHOSPHATE-SPECIFIC TRANSPORT SYSTEM ACCESSORY PROTEIN PHOU"/>
    <property type="match status" value="1"/>
</dbReference>
<evidence type="ECO:0000259" key="8">
    <source>
        <dbReference type="Pfam" id="PF01895"/>
    </source>
</evidence>
<protein>
    <recommendedName>
        <fullName evidence="7">Phosphate-specific transport system accessory protein PhoU</fullName>
    </recommendedName>
</protein>
<dbReference type="OrthoDB" id="9814256at2"/>
<evidence type="ECO:0000256" key="2">
    <source>
        <dbReference type="ARBA" id="ARBA00008107"/>
    </source>
</evidence>
<evidence type="ECO:0000313" key="9">
    <source>
        <dbReference type="EMBL" id="ROR73226.1"/>
    </source>
</evidence>
<dbReference type="Pfam" id="PF01895">
    <property type="entry name" value="PhoU"/>
    <property type="match status" value="2"/>
</dbReference>
<keyword evidence="4 7" id="KW-0813">Transport</keyword>
<keyword evidence="6 7" id="KW-0592">Phosphate transport</keyword>
<feature type="domain" description="PhoU" evidence="8">
    <location>
        <begin position="122"/>
        <end position="204"/>
    </location>
</feature>
<dbReference type="InterPro" id="IPR028366">
    <property type="entry name" value="PhoU"/>
</dbReference>
<comment type="caution">
    <text evidence="9">The sequence shown here is derived from an EMBL/GenBank/DDBJ whole genome shotgun (WGS) entry which is preliminary data.</text>
</comment>
<feature type="domain" description="PhoU" evidence="8">
    <location>
        <begin position="18"/>
        <end position="102"/>
    </location>
</feature>
<dbReference type="SUPFAM" id="SSF109755">
    <property type="entry name" value="PhoU-like"/>
    <property type="match status" value="1"/>
</dbReference>
<gene>
    <name evidence="9" type="ORF">EDD31_1599</name>
</gene>
<sequence length="222" mass="24508">MRTIFKQEIEQLGNDLIAMAKDTSTAISAAATALEQADLDLAQRVIDADKRIDESQRSVDEQAVSLLARQAPVASDLRVVVTALRLSSTIERMGDLARHVADVARGRYPETALSGRSHEVVLKMAQQAAKVAEQVVRLLEDNDLDLAASIEHDDEIIDAMHRQTFELVLDENEPLTRQEVVDLVLLGRYLERFGDHGVSVARRISYLVTGDLTNAVVEVPEV</sequence>
<dbReference type="GO" id="GO:0005737">
    <property type="term" value="C:cytoplasm"/>
    <property type="evidence" value="ECO:0007669"/>
    <property type="project" value="UniProtKB-SubCell"/>
</dbReference>
<dbReference type="RefSeq" id="WP_123305316.1">
    <property type="nucleotide sequence ID" value="NZ_RKHK01000001.1"/>
</dbReference>
<accession>A0A3N2BDA6</accession>
<dbReference type="InterPro" id="IPR026022">
    <property type="entry name" value="PhoU_dom"/>
</dbReference>
<dbReference type="FunFam" id="1.20.58.220:FF:000004">
    <property type="entry name" value="Phosphate-specific transport system accessory protein PhoU"/>
    <property type="match status" value="1"/>
</dbReference>
<evidence type="ECO:0000256" key="3">
    <source>
        <dbReference type="ARBA" id="ARBA00011738"/>
    </source>
</evidence>
<comment type="subunit">
    <text evidence="3 7">Homodimer.</text>
</comment>
<comment type="function">
    <text evidence="7">Plays a role in the regulation of phosphate uptake.</text>
</comment>
<proteinExistence type="inferred from homology"/>
<dbReference type="AlphaFoldDB" id="A0A3N2BDA6"/>
<dbReference type="PANTHER" id="PTHR42930">
    <property type="entry name" value="PHOSPHATE-SPECIFIC TRANSPORT SYSTEM ACCESSORY PROTEIN PHOU"/>
    <property type="match status" value="1"/>
</dbReference>
<dbReference type="GO" id="GO:0006817">
    <property type="term" value="P:phosphate ion transport"/>
    <property type="evidence" value="ECO:0007669"/>
    <property type="project" value="UniProtKB-KW"/>
</dbReference>
<evidence type="ECO:0000256" key="5">
    <source>
        <dbReference type="ARBA" id="ARBA00022490"/>
    </source>
</evidence>
<organism evidence="9 10">
    <name type="scientific">Bogoriella caseilytica</name>
    <dbReference type="NCBI Taxonomy" id="56055"/>
    <lineage>
        <taxon>Bacteria</taxon>
        <taxon>Bacillati</taxon>
        <taxon>Actinomycetota</taxon>
        <taxon>Actinomycetes</taxon>
        <taxon>Micrococcales</taxon>
        <taxon>Bogoriellaceae</taxon>
        <taxon>Bogoriella</taxon>
    </lineage>
</organism>
<name>A0A3N2BDA6_9MICO</name>
<reference evidence="9 10" key="1">
    <citation type="submission" date="2018-11" db="EMBL/GenBank/DDBJ databases">
        <title>Sequencing the genomes of 1000 actinobacteria strains.</title>
        <authorList>
            <person name="Klenk H.-P."/>
        </authorList>
    </citation>
    <scope>NUCLEOTIDE SEQUENCE [LARGE SCALE GENOMIC DNA]</scope>
    <source>
        <strain evidence="9 10">DSM 11294</strain>
    </source>
</reference>
<dbReference type="GO" id="GO:0030643">
    <property type="term" value="P:intracellular phosphate ion homeostasis"/>
    <property type="evidence" value="ECO:0007669"/>
    <property type="project" value="InterPro"/>
</dbReference>
<evidence type="ECO:0000256" key="6">
    <source>
        <dbReference type="ARBA" id="ARBA00022592"/>
    </source>
</evidence>
<dbReference type="Gene3D" id="1.20.58.220">
    <property type="entry name" value="Phosphate transport system protein phou homolog 2, domain 2"/>
    <property type="match status" value="1"/>
</dbReference>
<evidence type="ECO:0000256" key="1">
    <source>
        <dbReference type="ARBA" id="ARBA00004496"/>
    </source>
</evidence>
<evidence type="ECO:0000313" key="10">
    <source>
        <dbReference type="Proteomes" id="UP000280668"/>
    </source>
</evidence>
<dbReference type="Proteomes" id="UP000280668">
    <property type="component" value="Unassembled WGS sequence"/>
</dbReference>
<dbReference type="PIRSF" id="PIRSF003107">
    <property type="entry name" value="PhoU"/>
    <property type="match status" value="1"/>
</dbReference>
<dbReference type="GO" id="GO:0045936">
    <property type="term" value="P:negative regulation of phosphate metabolic process"/>
    <property type="evidence" value="ECO:0007669"/>
    <property type="project" value="InterPro"/>
</dbReference>
<comment type="subcellular location">
    <subcellularLocation>
        <location evidence="1 7">Cytoplasm</location>
    </subcellularLocation>
</comment>
<evidence type="ECO:0000256" key="4">
    <source>
        <dbReference type="ARBA" id="ARBA00022448"/>
    </source>
</evidence>
<evidence type="ECO:0000256" key="7">
    <source>
        <dbReference type="PIRNR" id="PIRNR003107"/>
    </source>
</evidence>
<comment type="similarity">
    <text evidence="2 7">Belongs to the PhoU family.</text>
</comment>
<keyword evidence="5 7" id="KW-0963">Cytoplasm</keyword>
<keyword evidence="10" id="KW-1185">Reference proteome</keyword>
<dbReference type="EMBL" id="RKHK01000001">
    <property type="protein sequence ID" value="ROR73226.1"/>
    <property type="molecule type" value="Genomic_DNA"/>
</dbReference>
<dbReference type="InterPro" id="IPR038078">
    <property type="entry name" value="PhoU-like_sf"/>
</dbReference>
<dbReference type="NCBIfam" id="TIGR02135">
    <property type="entry name" value="phoU_full"/>
    <property type="match status" value="1"/>
</dbReference>